<dbReference type="NCBIfam" id="TIGR00254">
    <property type="entry name" value="GGDEF"/>
    <property type="match status" value="1"/>
</dbReference>
<dbReference type="InterPro" id="IPR001633">
    <property type="entry name" value="EAL_dom"/>
</dbReference>
<feature type="transmembrane region" description="Helical" evidence="1">
    <location>
        <begin position="32"/>
        <end position="51"/>
    </location>
</feature>
<accession>A0A1H9T9B0</accession>
<sequence length="857" mass="98975">MASKNKNKTTTETITNFLEAHDGRSEKYSERIPFTASVVVVLVIAVSMFIFCNIRVGNSNEYKTLGNLSSKKVLYLSSYDYSYVTVPEQLKGINSVFEKYQIRVDYEFMNTKKFPSDKTIENFYIDFKEKMKTVGKYDAVLAVDDPALNFVLEYREDFFENVPIVFFGINNKTTGLKAAHDDLITGTLEETYVRDTVGCALLIHPNRKRIVAISDNTSTGQGELREFYNASEEYKNKQFVDINISQCKKDEIKNKLNNLTKNDIVIFLNMQMDAEGNTYTLKEAMKFIAKNSNNAPVYSSSVIGVNTGIIGGKSTDFNLTSKDAAKRVVRLLKGKNIKNMAVEYDIGETFWFDDVQLRHFGIKYSSLPAKRKIYNYNKSYFEINKETIIAIEMFLGAVCIVFILITIDNRRKNGLILQLECAYEDLIKKDEQISYMVDHDELTKLYNRRAMENDMNRIIEEKHNFTIIHLDLDDFKFINDTYGHACGDKVLSEIGSRFKSVGFKYNFRTYRIGGDEFLIIIKDKFVQQNTIIMDEILNVKNEKIHFKNKDIYVSFSMGMAYHNGEKESVTNVIIKADLAMYEAKNYGKNNLVIYSENLKVNETRKQLIKQTVKEACKKNEIYIDYQPQFSLKEKTINAFEALVRLNSNLYRPSEFIPIIEESDIIISLGRRVLEKVIEEISTCIKEGIEMFPVSIKFSIKQLNDDTFFEYLESLLRKYNVPTSLIVIEITENLLIKNSKLTKKFFDKVTELKISVVLDEFGVGYASINYLSILPIKRIKIDKSILNEQSTEKVSFLKNIIKLIHSLNLYVIVEGIETPEEYEKVIEFNCDYAQGYYLARPANIKKIIELLEKNSKNN</sequence>
<keyword evidence="1" id="KW-1133">Transmembrane helix</keyword>
<dbReference type="AlphaFoldDB" id="A0A1H9T9B0"/>
<feature type="domain" description="GGDEF" evidence="3">
    <location>
        <begin position="463"/>
        <end position="596"/>
    </location>
</feature>
<feature type="transmembrane region" description="Helical" evidence="1">
    <location>
        <begin position="388"/>
        <end position="407"/>
    </location>
</feature>
<keyword evidence="5" id="KW-1185">Reference proteome</keyword>
<proteinExistence type="predicted"/>
<dbReference type="Gene3D" id="3.20.20.450">
    <property type="entry name" value="EAL domain"/>
    <property type="match status" value="1"/>
</dbReference>
<dbReference type="RefSeq" id="WP_074730705.1">
    <property type="nucleotide sequence ID" value="NZ_FOGW01000015.1"/>
</dbReference>
<evidence type="ECO:0000256" key="1">
    <source>
        <dbReference type="SAM" id="Phobius"/>
    </source>
</evidence>
<dbReference type="Proteomes" id="UP000182471">
    <property type="component" value="Unassembled WGS sequence"/>
</dbReference>
<dbReference type="SUPFAM" id="SSF55073">
    <property type="entry name" value="Nucleotide cyclase"/>
    <property type="match status" value="1"/>
</dbReference>
<dbReference type="InterPro" id="IPR043128">
    <property type="entry name" value="Rev_trsase/Diguanyl_cyclase"/>
</dbReference>
<keyword evidence="1" id="KW-0812">Transmembrane</keyword>
<dbReference type="SUPFAM" id="SSF141868">
    <property type="entry name" value="EAL domain-like"/>
    <property type="match status" value="1"/>
</dbReference>
<dbReference type="PROSITE" id="PS50887">
    <property type="entry name" value="GGDEF"/>
    <property type="match status" value="1"/>
</dbReference>
<dbReference type="Pfam" id="PF00990">
    <property type="entry name" value="GGDEF"/>
    <property type="match status" value="1"/>
</dbReference>
<dbReference type="InterPro" id="IPR035919">
    <property type="entry name" value="EAL_sf"/>
</dbReference>
<dbReference type="SMART" id="SM00052">
    <property type="entry name" value="EAL"/>
    <property type="match status" value="1"/>
</dbReference>
<dbReference type="PANTHER" id="PTHR33121">
    <property type="entry name" value="CYCLIC DI-GMP PHOSPHODIESTERASE PDEF"/>
    <property type="match status" value="1"/>
</dbReference>
<dbReference type="SMART" id="SM00267">
    <property type="entry name" value="GGDEF"/>
    <property type="match status" value="1"/>
</dbReference>
<evidence type="ECO:0000259" key="3">
    <source>
        <dbReference type="PROSITE" id="PS50887"/>
    </source>
</evidence>
<organism evidence="4 5">
    <name type="scientific">Lachnobacterium bovis</name>
    <dbReference type="NCBI Taxonomy" id="140626"/>
    <lineage>
        <taxon>Bacteria</taxon>
        <taxon>Bacillati</taxon>
        <taxon>Bacillota</taxon>
        <taxon>Clostridia</taxon>
        <taxon>Lachnospirales</taxon>
        <taxon>Lachnospiraceae</taxon>
        <taxon>Lachnobacterium</taxon>
    </lineage>
</organism>
<dbReference type="CDD" id="cd01949">
    <property type="entry name" value="GGDEF"/>
    <property type="match status" value="1"/>
</dbReference>
<dbReference type="InterPro" id="IPR029787">
    <property type="entry name" value="Nucleotide_cyclase"/>
</dbReference>
<dbReference type="PANTHER" id="PTHR33121:SF71">
    <property type="entry name" value="OXYGEN SENSOR PROTEIN DOSP"/>
    <property type="match status" value="1"/>
</dbReference>
<dbReference type="PROSITE" id="PS50883">
    <property type="entry name" value="EAL"/>
    <property type="match status" value="1"/>
</dbReference>
<name>A0A1H9T9B0_9FIRM</name>
<keyword evidence="1" id="KW-0472">Membrane</keyword>
<evidence type="ECO:0000259" key="2">
    <source>
        <dbReference type="PROSITE" id="PS50883"/>
    </source>
</evidence>
<dbReference type="InterPro" id="IPR000160">
    <property type="entry name" value="GGDEF_dom"/>
</dbReference>
<dbReference type="EMBL" id="FOGW01000015">
    <property type="protein sequence ID" value="SER93870.1"/>
    <property type="molecule type" value="Genomic_DNA"/>
</dbReference>
<evidence type="ECO:0000313" key="5">
    <source>
        <dbReference type="Proteomes" id="UP000182471"/>
    </source>
</evidence>
<dbReference type="Gene3D" id="3.40.50.2300">
    <property type="match status" value="2"/>
</dbReference>
<dbReference type="Pfam" id="PF00563">
    <property type="entry name" value="EAL"/>
    <property type="match status" value="1"/>
</dbReference>
<gene>
    <name evidence="4" type="ORF">SAMN02910429_01534</name>
</gene>
<protein>
    <submittedName>
        <fullName evidence="4">Diguanylate cyclase (GGDEF) domain-containing protein</fullName>
    </submittedName>
</protein>
<dbReference type="GO" id="GO:0071111">
    <property type="term" value="F:cyclic-guanylate-specific phosphodiesterase activity"/>
    <property type="evidence" value="ECO:0007669"/>
    <property type="project" value="InterPro"/>
</dbReference>
<feature type="domain" description="EAL" evidence="2">
    <location>
        <begin position="605"/>
        <end position="854"/>
    </location>
</feature>
<dbReference type="CDD" id="cd01948">
    <property type="entry name" value="EAL"/>
    <property type="match status" value="1"/>
</dbReference>
<dbReference type="Gene3D" id="3.30.70.270">
    <property type="match status" value="1"/>
</dbReference>
<evidence type="ECO:0000313" key="4">
    <source>
        <dbReference type="EMBL" id="SER93870.1"/>
    </source>
</evidence>
<reference evidence="5" key="1">
    <citation type="submission" date="2016-10" db="EMBL/GenBank/DDBJ databases">
        <authorList>
            <person name="Varghese N."/>
            <person name="Submissions S."/>
        </authorList>
    </citation>
    <scope>NUCLEOTIDE SEQUENCE [LARGE SCALE GENOMIC DNA]</scope>
    <source>
        <strain evidence="5">S1b</strain>
    </source>
</reference>
<dbReference type="InterPro" id="IPR050706">
    <property type="entry name" value="Cyclic-di-GMP_PDE-like"/>
</dbReference>